<evidence type="ECO:0000313" key="3">
    <source>
        <dbReference type="EMBL" id="EAY21539.1"/>
    </source>
</evidence>
<evidence type="ECO:0000256" key="1">
    <source>
        <dbReference type="SAM" id="Phobius"/>
    </source>
</evidence>
<dbReference type="EMBL" id="DS113189">
    <property type="protein sequence ID" value="EAY21539.1"/>
    <property type="molecule type" value="Genomic_DNA"/>
</dbReference>
<keyword evidence="2" id="KW-0732">Signal</keyword>
<dbReference type="RefSeq" id="XP_001582525.1">
    <property type="nucleotide sequence ID" value="XM_001582475.1"/>
</dbReference>
<feature type="chain" id="PRO_5002643098" description="Peptidase M60 domain-containing protein" evidence="2">
    <location>
        <begin position="19"/>
        <end position="992"/>
    </location>
</feature>
<organism evidence="3 4">
    <name type="scientific">Trichomonas vaginalis (strain ATCC PRA-98 / G3)</name>
    <dbReference type="NCBI Taxonomy" id="412133"/>
    <lineage>
        <taxon>Eukaryota</taxon>
        <taxon>Metamonada</taxon>
        <taxon>Parabasalia</taxon>
        <taxon>Trichomonadida</taxon>
        <taxon>Trichomonadidae</taxon>
        <taxon>Trichomonas</taxon>
    </lineage>
</organism>
<reference evidence="3" key="1">
    <citation type="submission" date="2006-10" db="EMBL/GenBank/DDBJ databases">
        <authorList>
            <person name="Amadeo P."/>
            <person name="Zhao Q."/>
            <person name="Wortman J."/>
            <person name="Fraser-Liggett C."/>
            <person name="Carlton J."/>
        </authorList>
    </citation>
    <scope>NUCLEOTIDE SEQUENCE</scope>
    <source>
        <strain evidence="3">G3</strain>
    </source>
</reference>
<dbReference type="AlphaFoldDB" id="A2DD60"/>
<evidence type="ECO:0000313" key="4">
    <source>
        <dbReference type="Proteomes" id="UP000001542"/>
    </source>
</evidence>
<keyword evidence="1" id="KW-1133">Transmembrane helix</keyword>
<protein>
    <recommendedName>
        <fullName evidence="5">Peptidase M60 domain-containing protein</fullName>
    </recommendedName>
</protein>
<evidence type="ECO:0000256" key="2">
    <source>
        <dbReference type="SAM" id="SignalP"/>
    </source>
</evidence>
<evidence type="ECO:0008006" key="5">
    <source>
        <dbReference type="Google" id="ProtNLM"/>
    </source>
</evidence>
<reference evidence="3" key="2">
    <citation type="journal article" date="2007" name="Science">
        <title>Draft genome sequence of the sexually transmitted pathogen Trichomonas vaginalis.</title>
        <authorList>
            <person name="Carlton J.M."/>
            <person name="Hirt R.P."/>
            <person name="Silva J.C."/>
            <person name="Delcher A.L."/>
            <person name="Schatz M."/>
            <person name="Zhao Q."/>
            <person name="Wortman J.R."/>
            <person name="Bidwell S.L."/>
            <person name="Alsmark U.C.M."/>
            <person name="Besteiro S."/>
            <person name="Sicheritz-Ponten T."/>
            <person name="Noel C.J."/>
            <person name="Dacks J.B."/>
            <person name="Foster P.G."/>
            <person name="Simillion C."/>
            <person name="Van de Peer Y."/>
            <person name="Miranda-Saavedra D."/>
            <person name="Barton G.J."/>
            <person name="Westrop G.D."/>
            <person name="Mueller S."/>
            <person name="Dessi D."/>
            <person name="Fiori P.L."/>
            <person name="Ren Q."/>
            <person name="Paulsen I."/>
            <person name="Zhang H."/>
            <person name="Bastida-Corcuera F.D."/>
            <person name="Simoes-Barbosa A."/>
            <person name="Brown M.T."/>
            <person name="Hayes R.D."/>
            <person name="Mukherjee M."/>
            <person name="Okumura C.Y."/>
            <person name="Schneider R."/>
            <person name="Smith A.J."/>
            <person name="Vanacova S."/>
            <person name="Villalvazo M."/>
            <person name="Haas B.J."/>
            <person name="Pertea M."/>
            <person name="Feldblyum T.V."/>
            <person name="Utterback T.R."/>
            <person name="Shu C.L."/>
            <person name="Osoegawa K."/>
            <person name="de Jong P.J."/>
            <person name="Hrdy I."/>
            <person name="Horvathova L."/>
            <person name="Zubacova Z."/>
            <person name="Dolezal P."/>
            <person name="Malik S.B."/>
            <person name="Logsdon J.M. Jr."/>
            <person name="Henze K."/>
            <person name="Gupta A."/>
            <person name="Wang C.C."/>
            <person name="Dunne R.L."/>
            <person name="Upcroft J.A."/>
            <person name="Upcroft P."/>
            <person name="White O."/>
            <person name="Salzberg S.L."/>
            <person name="Tang P."/>
            <person name="Chiu C.-H."/>
            <person name="Lee Y.-S."/>
            <person name="Embley T.M."/>
            <person name="Coombs G.H."/>
            <person name="Mottram J.C."/>
            <person name="Tachezy J."/>
            <person name="Fraser-Liggett C.M."/>
            <person name="Johnson P.J."/>
        </authorList>
    </citation>
    <scope>NUCLEOTIDE SEQUENCE [LARGE SCALE GENOMIC DNA]</scope>
    <source>
        <strain evidence="3">G3</strain>
    </source>
</reference>
<keyword evidence="1" id="KW-0472">Membrane</keyword>
<proteinExistence type="predicted"/>
<dbReference type="KEGG" id="tva:5467107"/>
<dbReference type="InParanoid" id="A2DD60"/>
<sequence>MLIFYFLSYIFSYTVVDQLNIDPKDNICCFYSEKINDFEVIMDEKYTSSVVTISPNYEYAVILFQYLNSQGISTQISSKRTRYTIIPSINLTTSKNFYGLDFLNEIFVQKYIVSTKNCQDTKAICKQRSHLPHFVFILGGIILFAYINIIHIKINPYFNIFDKNIRPIHESVKNLSKEELKCQHDSLTAVHISGVSQVQTVSVERDYPRSKFHKSISYALKDGNYITFFWTERISDIDDLNLKVEFSSENLTATSISYEMLSYRHYRPLVMTIELSNNSRIKLEIPLNVLLPFLSQGCSSTLLFSSLIQCNRIIMGNKFLPTDFIQLMHNYSISMGLLRSLVLEADGQVICQYSKPPLKDLTPEQIAKIQGTLRKEDEYIDYDLLPDCYATLVRYGETDVVLIGITKAQVPMAQSTLSLILLTALFVRKITIARDKLTKYERLVDLMEASGRLMYFEYNADLQKIILSKPNNLKYCGEAVIKAAHIFMDSSQKNFIFEYQDKTFIVLADRIPSKNNEQIIGILAENITWLLNEKKEEIKRYNEVADAMQKIGAHRLIMKPRPHLDDTDNLISQLGYPLGTSLLSIIHPDDAETFCNLGASIKPSAPVTDDYNKTILTFLHDIEPLDRYLIMAPTEREYYREHPDRIYIPNVKVSETACIRVLSANNRVHFYSVSANSEIGFMHSLESAFEIMIDTLGSFPFTTARVNSTFWGVDIGSDSIFPLYGLPTIWDVLGVDQMTPFSNMANFIQGESRPLFVNGLMGLRVRGEKNWTGTILLSMVGGKSFWYKLSMFVQDNSLYCVMTQIDDIKNSVDKMKNYLEEITPYMEIAGIKLWSFIDIDEVMDNKNLPLSDYSKVLSWANVDIVAKEYRDAFMRNMRSTFEFGHYFEMYLPVDIDGTGYKWCAMLGKRGEKGRVIFGIWEPTEVLRKNLKPAGEAEIAKLGEIAAGIIEKLKNRYDLTPTQLEAIIEAENALRLYKEQTASGSDIPADTIL</sequence>
<dbReference type="VEuPathDB" id="TrichDB:TVAG_013040"/>
<keyword evidence="1" id="KW-0812">Transmembrane</keyword>
<feature type="transmembrane region" description="Helical" evidence="1">
    <location>
        <begin position="131"/>
        <end position="149"/>
    </location>
</feature>
<accession>A2DD60</accession>
<name>A2DD60_TRIV3</name>
<gene>
    <name evidence="3" type="ORF">TVAG_013040</name>
</gene>
<feature type="signal peptide" evidence="2">
    <location>
        <begin position="1"/>
        <end position="18"/>
    </location>
</feature>
<keyword evidence="4" id="KW-1185">Reference proteome</keyword>
<dbReference type="Proteomes" id="UP000001542">
    <property type="component" value="Unassembled WGS sequence"/>
</dbReference>
<dbReference type="VEuPathDB" id="TrichDB:TVAGG3_0987790"/>